<protein>
    <submittedName>
        <fullName evidence="1">Uncharacterized protein</fullName>
    </submittedName>
</protein>
<reference evidence="1 2" key="1">
    <citation type="submission" date="2015-12" db="EMBL/GenBank/DDBJ databases">
        <title>Genome sequence of Aneurinibacillus soli.</title>
        <authorList>
            <person name="Lee J.S."/>
            <person name="Lee K.C."/>
            <person name="Kim K.K."/>
            <person name="Lee B.W."/>
        </authorList>
    </citation>
    <scope>NUCLEOTIDE SEQUENCE [LARGE SCALE GENOMIC DNA]</scope>
    <source>
        <strain evidence="1 2">CB4</strain>
    </source>
</reference>
<gene>
    <name evidence="1" type="ORF">CB4_01420</name>
</gene>
<dbReference type="OrthoDB" id="9785438at2"/>
<evidence type="ECO:0000313" key="1">
    <source>
        <dbReference type="EMBL" id="BAU27251.1"/>
    </source>
</evidence>
<organism evidence="1 2">
    <name type="scientific">Aneurinibacillus soli</name>
    <dbReference type="NCBI Taxonomy" id="1500254"/>
    <lineage>
        <taxon>Bacteria</taxon>
        <taxon>Bacillati</taxon>
        <taxon>Bacillota</taxon>
        <taxon>Bacilli</taxon>
        <taxon>Bacillales</taxon>
        <taxon>Paenibacillaceae</taxon>
        <taxon>Aneurinibacillus group</taxon>
        <taxon>Aneurinibacillus</taxon>
    </lineage>
</organism>
<dbReference type="InterPro" id="IPR052927">
    <property type="entry name" value="DCC_oxidoreductase"/>
</dbReference>
<evidence type="ECO:0000313" key="2">
    <source>
        <dbReference type="Proteomes" id="UP000217696"/>
    </source>
</evidence>
<accession>A0A0U5C5S7</accession>
<dbReference type="PANTHER" id="PTHR33639:SF2">
    <property type="entry name" value="DUF393 DOMAIN-CONTAINING PROTEIN"/>
    <property type="match status" value="1"/>
</dbReference>
<dbReference type="GO" id="GO:0015035">
    <property type="term" value="F:protein-disulfide reductase activity"/>
    <property type="evidence" value="ECO:0007669"/>
    <property type="project" value="InterPro"/>
</dbReference>
<dbReference type="EMBL" id="AP017312">
    <property type="protein sequence ID" value="BAU27251.1"/>
    <property type="molecule type" value="Genomic_DNA"/>
</dbReference>
<dbReference type="InterPro" id="IPR007263">
    <property type="entry name" value="DCC1-like"/>
</dbReference>
<name>A0A0U5C5S7_9BACL</name>
<proteinExistence type="predicted"/>
<dbReference type="KEGG" id="asoc:CB4_01420"/>
<dbReference type="AlphaFoldDB" id="A0A0U5C5S7"/>
<dbReference type="PANTHER" id="PTHR33639">
    <property type="entry name" value="THIOL-DISULFIDE OXIDOREDUCTASE DCC"/>
    <property type="match status" value="1"/>
</dbReference>
<dbReference type="Pfam" id="PF04134">
    <property type="entry name" value="DCC1-like"/>
    <property type="match status" value="1"/>
</dbReference>
<keyword evidence="2" id="KW-1185">Reference proteome</keyword>
<dbReference type="RefSeq" id="WP_096464437.1">
    <property type="nucleotide sequence ID" value="NZ_AP017312.1"/>
</dbReference>
<dbReference type="Proteomes" id="UP000217696">
    <property type="component" value="Chromosome"/>
</dbReference>
<sequence length="136" mass="15641">MNEQEGHPVILFDGVCNLCEGSVRFIIQRDPDAVFRFAALQSKTGARLLQTHHLDAAMPDSVVVIERGKLYTHSTAALRICRHLSGLWPLLYGFTIVPRVLRDSVYRWVARNRYRWFGKKEACLMPTPDIQARFLE</sequence>